<gene>
    <name evidence="2" type="ORF">F511_25511</name>
</gene>
<organism evidence="2 3">
    <name type="scientific">Dorcoceras hygrometricum</name>
    <dbReference type="NCBI Taxonomy" id="472368"/>
    <lineage>
        <taxon>Eukaryota</taxon>
        <taxon>Viridiplantae</taxon>
        <taxon>Streptophyta</taxon>
        <taxon>Embryophyta</taxon>
        <taxon>Tracheophyta</taxon>
        <taxon>Spermatophyta</taxon>
        <taxon>Magnoliopsida</taxon>
        <taxon>eudicotyledons</taxon>
        <taxon>Gunneridae</taxon>
        <taxon>Pentapetalae</taxon>
        <taxon>asterids</taxon>
        <taxon>lamiids</taxon>
        <taxon>Lamiales</taxon>
        <taxon>Gesneriaceae</taxon>
        <taxon>Didymocarpoideae</taxon>
        <taxon>Trichosporeae</taxon>
        <taxon>Loxocarpinae</taxon>
        <taxon>Dorcoceras</taxon>
    </lineage>
</organism>
<evidence type="ECO:0000313" key="3">
    <source>
        <dbReference type="Proteomes" id="UP000250235"/>
    </source>
</evidence>
<keyword evidence="3" id="KW-1185">Reference proteome</keyword>
<evidence type="ECO:0000256" key="1">
    <source>
        <dbReference type="SAM" id="MobiDB-lite"/>
    </source>
</evidence>
<feature type="region of interest" description="Disordered" evidence="1">
    <location>
        <begin position="155"/>
        <end position="198"/>
    </location>
</feature>
<proteinExistence type="predicted"/>
<dbReference type="AlphaFoldDB" id="A0A2Z7D2I0"/>
<dbReference type="PANTHER" id="PTHR33264">
    <property type="entry name" value="EXPRESSED PROTEIN"/>
    <property type="match status" value="1"/>
</dbReference>
<evidence type="ECO:0000313" key="2">
    <source>
        <dbReference type="EMBL" id="KZV53593.1"/>
    </source>
</evidence>
<accession>A0A2Z7D2I0</accession>
<dbReference type="Proteomes" id="UP000250235">
    <property type="component" value="Unassembled WGS sequence"/>
</dbReference>
<sequence>MGPISYIGPKTSRAARERPELNLEGINRHDIAGASSGDGRHHENRAAAQGHARGRDKHGAPCAIVAQRRAAARGRSPYYSPAETRRQPLLTYKAAKHSMKPENANIGCGGRSDRESRIGEAAGACAAVCCCFPCAAVHFLLLPAYRLPRSLWRRKKRRNRRSSSNEAAEMNQPKINKFGIREDDGESIGGGGRDDGAKTDVFAWENEIWPAGFWRSSSRRSIDE</sequence>
<feature type="region of interest" description="Disordered" evidence="1">
    <location>
        <begin position="1"/>
        <end position="59"/>
    </location>
</feature>
<protein>
    <submittedName>
        <fullName evidence="2">Uncharacterized protein</fullName>
    </submittedName>
</protein>
<dbReference type="PANTHER" id="PTHR33264:SF8">
    <property type="entry name" value="EXPRESSED PROTEIN"/>
    <property type="match status" value="1"/>
</dbReference>
<feature type="compositionally biased region" description="Basic and acidic residues" evidence="1">
    <location>
        <begin position="14"/>
        <end position="31"/>
    </location>
</feature>
<reference evidence="2 3" key="1">
    <citation type="journal article" date="2015" name="Proc. Natl. Acad. Sci. U.S.A.">
        <title>The resurrection genome of Boea hygrometrica: A blueprint for survival of dehydration.</title>
        <authorList>
            <person name="Xiao L."/>
            <person name="Yang G."/>
            <person name="Zhang L."/>
            <person name="Yang X."/>
            <person name="Zhao S."/>
            <person name="Ji Z."/>
            <person name="Zhou Q."/>
            <person name="Hu M."/>
            <person name="Wang Y."/>
            <person name="Chen M."/>
            <person name="Xu Y."/>
            <person name="Jin H."/>
            <person name="Xiao X."/>
            <person name="Hu G."/>
            <person name="Bao F."/>
            <person name="Hu Y."/>
            <person name="Wan P."/>
            <person name="Li L."/>
            <person name="Deng X."/>
            <person name="Kuang T."/>
            <person name="Xiang C."/>
            <person name="Zhu J.K."/>
            <person name="Oliver M.J."/>
            <person name="He Y."/>
        </authorList>
    </citation>
    <scope>NUCLEOTIDE SEQUENCE [LARGE SCALE GENOMIC DNA]</scope>
    <source>
        <strain evidence="3">cv. XS01</strain>
    </source>
</reference>
<name>A0A2Z7D2I0_9LAMI</name>
<dbReference type="EMBL" id="KQ990151">
    <property type="protein sequence ID" value="KZV53593.1"/>
    <property type="molecule type" value="Genomic_DNA"/>
</dbReference>